<organism evidence="2 3">
    <name type="scientific">Streptomyces justiciae</name>
    <dbReference type="NCBI Taxonomy" id="2780140"/>
    <lineage>
        <taxon>Bacteria</taxon>
        <taxon>Bacillati</taxon>
        <taxon>Actinomycetota</taxon>
        <taxon>Actinomycetes</taxon>
        <taxon>Kitasatosporales</taxon>
        <taxon>Streptomycetaceae</taxon>
        <taxon>Streptomyces</taxon>
    </lineage>
</organism>
<evidence type="ECO:0000313" key="2">
    <source>
        <dbReference type="EMBL" id="MDT7846138.1"/>
    </source>
</evidence>
<dbReference type="Proteomes" id="UP001257948">
    <property type="component" value="Unassembled WGS sequence"/>
</dbReference>
<keyword evidence="3" id="KW-1185">Reference proteome</keyword>
<reference evidence="3" key="1">
    <citation type="submission" date="2023-07" db="EMBL/GenBank/DDBJ databases">
        <title>Draft genome sequence of the endophytic actinobacterium Streptomyces justiciae WPN32, a potential antibiotic producer.</title>
        <authorList>
            <person name="Yasawong M."/>
            <person name="Pana W."/>
            <person name="Ganta P."/>
            <person name="Santapan N."/>
            <person name="Songngamsuk T."/>
            <person name="Phatcharaharikarn M."/>
            <person name="Kerdtoob S."/>
            <person name="Nantapong N."/>
        </authorList>
    </citation>
    <scope>NUCLEOTIDE SEQUENCE [LARGE SCALE GENOMIC DNA]</scope>
    <source>
        <strain evidence="3">WPN32</strain>
    </source>
</reference>
<dbReference type="InterPro" id="IPR026367">
    <property type="entry name" value="FxsC_C"/>
</dbReference>
<evidence type="ECO:0000313" key="3">
    <source>
        <dbReference type="Proteomes" id="UP001257948"/>
    </source>
</evidence>
<comment type="caution">
    <text evidence="2">The sequence shown here is derived from an EMBL/GenBank/DDBJ whole genome shotgun (WGS) entry which is preliminary data.</text>
</comment>
<dbReference type="NCBIfam" id="TIGR04276">
    <property type="entry name" value="FxsC_Cterm"/>
    <property type="match status" value="1"/>
</dbReference>
<name>A0ABU3M5Y8_9ACTN</name>
<gene>
    <name evidence="2" type="primary">fsxC</name>
    <name evidence="2" type="ORF">RQC66_36030</name>
</gene>
<sequence>MFYTSYASSTGDRGPVERFHIDVQNEIYSVLGRGPAHEGRLKHAEPAPGPDPAVLSCRSMLVLYSADYLTDPQCAREWSVFRERLDRRTRQTGEQPDCLVGVVWRTEGLVLPRLVANTGHIVDEEYEGPGVMGLLQAPDRRSRYPDLVRRVAERLLRAARAPLPAMTETESRQVPSRFGPSRTGPQQREDAPAPRPPERERQAVLVLLTGTRDRMRGLRGSVGAYGDTPEEWRPFRPHSDEPALSVAGRAVRACGTEQLTVRTPELDEPEVLAGVDESAVVVLLVDPWLSRDPAFSTLWNRLARARANIAAVVVVLPRLDEESLQSAGSLRESLALTPARLLGASHHEVGSPESLTLAVAAVMADWGTGAGDTGPPPVPAGAVSVESSAERRIRRQRERVGWLKRGAGPWPPLLGRTPGESLGGG</sequence>
<proteinExistence type="predicted"/>
<evidence type="ECO:0000256" key="1">
    <source>
        <dbReference type="SAM" id="MobiDB-lite"/>
    </source>
</evidence>
<accession>A0ABU3M5Y8</accession>
<dbReference type="RefSeq" id="WP_256780998.1">
    <property type="nucleotide sequence ID" value="NZ_JAMXPJ020000013.1"/>
</dbReference>
<feature type="region of interest" description="Disordered" evidence="1">
    <location>
        <begin position="162"/>
        <end position="201"/>
    </location>
</feature>
<protein>
    <submittedName>
        <fullName evidence="2">FxsC protein</fullName>
    </submittedName>
</protein>
<dbReference type="EMBL" id="JAVTLL010000032">
    <property type="protein sequence ID" value="MDT7846138.1"/>
    <property type="molecule type" value="Genomic_DNA"/>
</dbReference>
<feature type="region of interest" description="Disordered" evidence="1">
    <location>
        <begin position="369"/>
        <end position="425"/>
    </location>
</feature>
<feature type="compositionally biased region" description="Basic and acidic residues" evidence="1">
    <location>
        <begin position="187"/>
        <end position="201"/>
    </location>
</feature>